<organism evidence="2 3">
    <name type="scientific">Mycobacteroides immunogenum</name>
    <dbReference type="NCBI Taxonomy" id="83262"/>
    <lineage>
        <taxon>Bacteria</taxon>
        <taxon>Bacillati</taxon>
        <taxon>Actinomycetota</taxon>
        <taxon>Actinomycetes</taxon>
        <taxon>Mycobacteriales</taxon>
        <taxon>Mycobacteriaceae</taxon>
        <taxon>Mycobacteroides</taxon>
    </lineage>
</organism>
<sequence length="89" mass="9663">MTSHNIVFAEELELVYEAIESVATEALPELTPDSEIADLGYSSVQTLEFLTHIEEVTGVRLAPRELVRVKTISDLAGVVRTHLGAELAG</sequence>
<name>A0A179V869_9MYCO</name>
<dbReference type="PROSITE" id="PS50075">
    <property type="entry name" value="CARRIER"/>
    <property type="match status" value="1"/>
</dbReference>
<reference evidence="2 3" key="1">
    <citation type="submission" date="2016-01" db="EMBL/GenBank/DDBJ databases">
        <title>Mycobacterium immunogenum strain CD11_6 genome sequencing and assembly.</title>
        <authorList>
            <person name="Kaur G."/>
            <person name="Nair G.R."/>
            <person name="Mayilraj S."/>
        </authorList>
    </citation>
    <scope>NUCLEOTIDE SEQUENCE [LARGE SCALE GENOMIC DNA]</scope>
    <source>
        <strain evidence="2 3">CD11-6</strain>
    </source>
</reference>
<dbReference type="RefSeq" id="WP_064633535.1">
    <property type="nucleotide sequence ID" value="NZ_LQYE01000032.1"/>
</dbReference>
<proteinExistence type="predicted"/>
<gene>
    <name evidence="2" type="ORF">AWB85_17520</name>
</gene>
<dbReference type="Pfam" id="PF00550">
    <property type="entry name" value="PP-binding"/>
    <property type="match status" value="1"/>
</dbReference>
<evidence type="ECO:0000259" key="1">
    <source>
        <dbReference type="PROSITE" id="PS50075"/>
    </source>
</evidence>
<feature type="domain" description="Carrier" evidence="1">
    <location>
        <begin position="9"/>
        <end position="83"/>
    </location>
</feature>
<dbReference type="Gene3D" id="1.10.1200.10">
    <property type="entry name" value="ACP-like"/>
    <property type="match status" value="1"/>
</dbReference>
<dbReference type="AlphaFoldDB" id="A0A179V869"/>
<comment type="caution">
    <text evidence="2">The sequence shown here is derived from an EMBL/GenBank/DDBJ whole genome shotgun (WGS) entry which is preliminary data.</text>
</comment>
<protein>
    <recommendedName>
        <fullName evidence="1">Carrier domain-containing protein</fullName>
    </recommendedName>
</protein>
<dbReference type="Proteomes" id="UP000186919">
    <property type="component" value="Unassembled WGS sequence"/>
</dbReference>
<dbReference type="SUPFAM" id="SSF47336">
    <property type="entry name" value="ACP-like"/>
    <property type="match status" value="1"/>
</dbReference>
<dbReference type="InterPro" id="IPR036736">
    <property type="entry name" value="ACP-like_sf"/>
</dbReference>
<evidence type="ECO:0000313" key="2">
    <source>
        <dbReference type="EMBL" id="OAT66506.1"/>
    </source>
</evidence>
<dbReference type="InterPro" id="IPR009081">
    <property type="entry name" value="PP-bd_ACP"/>
</dbReference>
<accession>A0A179V869</accession>
<dbReference type="EMBL" id="LQYE01000032">
    <property type="protein sequence ID" value="OAT66506.1"/>
    <property type="molecule type" value="Genomic_DNA"/>
</dbReference>
<evidence type="ECO:0000313" key="3">
    <source>
        <dbReference type="Proteomes" id="UP000186919"/>
    </source>
</evidence>